<dbReference type="Proteomes" id="UP000465112">
    <property type="component" value="Chromosome 16"/>
</dbReference>
<dbReference type="EMBL" id="VHII01000016">
    <property type="protein sequence ID" value="KAF1378680.1"/>
    <property type="molecule type" value="Genomic_DNA"/>
</dbReference>
<feature type="compositionally biased region" description="Basic residues" evidence="1">
    <location>
        <begin position="7"/>
        <end position="19"/>
    </location>
</feature>
<comment type="caution">
    <text evidence="2">The sequence shown here is derived from an EMBL/GenBank/DDBJ whole genome shotgun (WGS) entry which is preliminary data.</text>
</comment>
<feature type="region of interest" description="Disordered" evidence="1">
    <location>
        <begin position="1"/>
        <end position="32"/>
    </location>
</feature>
<dbReference type="AlphaFoldDB" id="A0A6A5ECU2"/>
<accession>A0A6A5ECU2</accession>
<gene>
    <name evidence="2" type="ORF">PFLUV_G00193050</name>
</gene>
<protein>
    <submittedName>
        <fullName evidence="2">Uncharacterized protein</fullName>
    </submittedName>
</protein>
<reference evidence="2 3" key="1">
    <citation type="submission" date="2019-06" db="EMBL/GenBank/DDBJ databases">
        <title>A chromosome-scale genome assembly of the European perch, Perca fluviatilis.</title>
        <authorList>
            <person name="Roques C."/>
            <person name="Zahm M."/>
            <person name="Cabau C."/>
            <person name="Klopp C."/>
            <person name="Bouchez O."/>
            <person name="Donnadieu C."/>
            <person name="Kuhl H."/>
            <person name="Gislard M."/>
            <person name="Guendouz S."/>
            <person name="Journot L."/>
            <person name="Haffray P."/>
            <person name="Bestin A."/>
            <person name="Morvezen R."/>
            <person name="Feron R."/>
            <person name="Wen M."/>
            <person name="Jouanno E."/>
            <person name="Herpin A."/>
            <person name="Schartl M."/>
            <person name="Postlethwait J."/>
            <person name="Schaerlinger B."/>
            <person name="Chardard D."/>
            <person name="Lecocq T."/>
            <person name="Poncet C."/>
            <person name="Jaffrelo L."/>
            <person name="Lampietro C."/>
            <person name="Guiguen Y."/>
        </authorList>
    </citation>
    <scope>NUCLEOTIDE SEQUENCE [LARGE SCALE GENOMIC DNA]</scope>
    <source>
        <tissue evidence="2">Blood</tissue>
    </source>
</reference>
<organism evidence="2 3">
    <name type="scientific">Perca fluviatilis</name>
    <name type="common">European perch</name>
    <dbReference type="NCBI Taxonomy" id="8168"/>
    <lineage>
        <taxon>Eukaryota</taxon>
        <taxon>Metazoa</taxon>
        <taxon>Chordata</taxon>
        <taxon>Craniata</taxon>
        <taxon>Vertebrata</taxon>
        <taxon>Euteleostomi</taxon>
        <taxon>Actinopterygii</taxon>
        <taxon>Neopterygii</taxon>
        <taxon>Teleostei</taxon>
        <taxon>Neoteleostei</taxon>
        <taxon>Acanthomorphata</taxon>
        <taxon>Eupercaria</taxon>
        <taxon>Perciformes</taxon>
        <taxon>Percoidei</taxon>
        <taxon>Percidae</taxon>
        <taxon>Percinae</taxon>
        <taxon>Perca</taxon>
    </lineage>
</organism>
<keyword evidence="3" id="KW-1185">Reference proteome</keyword>
<evidence type="ECO:0000313" key="2">
    <source>
        <dbReference type="EMBL" id="KAF1378680.1"/>
    </source>
</evidence>
<evidence type="ECO:0000313" key="3">
    <source>
        <dbReference type="Proteomes" id="UP000465112"/>
    </source>
</evidence>
<proteinExistence type="predicted"/>
<sequence>MFNLKPGRVHLQRLSHKPPTKSPNPQLQTPPHLGPPLHLLLLLHPAVTCPLQLHIPLHLASPPVFYKR</sequence>
<name>A0A6A5ECU2_PERFL</name>
<evidence type="ECO:0000256" key="1">
    <source>
        <dbReference type="SAM" id="MobiDB-lite"/>
    </source>
</evidence>